<accession>A0AA96ZU59</accession>
<feature type="region of interest" description="Disordered" evidence="1">
    <location>
        <begin position="1625"/>
        <end position="1645"/>
    </location>
</feature>
<dbReference type="KEGG" id="mehf:MmiHf6_07740"/>
<dbReference type="FunFam" id="3.40.960.10:FF:000002">
    <property type="entry name" value="DNA helicase related protein"/>
    <property type="match status" value="1"/>
</dbReference>
<dbReference type="SUPFAM" id="SSF52540">
    <property type="entry name" value="P-loop containing nucleoside triphosphate hydrolases"/>
    <property type="match status" value="1"/>
</dbReference>
<dbReference type="Gene3D" id="3.40.50.300">
    <property type="entry name" value="P-loop containing nucleotide triphosphate hydrolases"/>
    <property type="match status" value="3"/>
</dbReference>
<evidence type="ECO:0000313" key="4">
    <source>
        <dbReference type="Proteomes" id="UP001302978"/>
    </source>
</evidence>
<dbReference type="GeneID" id="85195295"/>
<evidence type="ECO:0000313" key="3">
    <source>
        <dbReference type="EMBL" id="WNY23467.1"/>
    </source>
</evidence>
<dbReference type="PANTHER" id="PTHR10887:SF530">
    <property type="entry name" value="SUPERFAMILY I DNA HELICASES"/>
    <property type="match status" value="1"/>
</dbReference>
<evidence type="ECO:0000259" key="2">
    <source>
        <dbReference type="SMART" id="SM00952"/>
    </source>
</evidence>
<dbReference type="PANTHER" id="PTHR10887">
    <property type="entry name" value="DNA2/NAM7 HELICASE FAMILY"/>
    <property type="match status" value="1"/>
</dbReference>
<dbReference type="Pfam" id="PF13195">
    <property type="entry name" value="DUF4011"/>
    <property type="match status" value="1"/>
</dbReference>
<dbReference type="InterPro" id="IPR049468">
    <property type="entry name" value="Restrct_endonuc-II-like_dom"/>
</dbReference>
<gene>
    <name evidence="3" type="ORF">MmiHf6_07740</name>
</gene>
<dbReference type="SMART" id="SM00952">
    <property type="entry name" value="RAP"/>
    <property type="match status" value="1"/>
</dbReference>
<dbReference type="Pfam" id="PF13087">
    <property type="entry name" value="AAA_12"/>
    <property type="match status" value="1"/>
</dbReference>
<dbReference type="InterPro" id="IPR041677">
    <property type="entry name" value="DNA2/NAM7_AAA_11"/>
</dbReference>
<dbReference type="Gene3D" id="3.40.960.10">
    <property type="entry name" value="VSR Endonuclease"/>
    <property type="match status" value="1"/>
</dbReference>
<sequence length="1878" mass="214746">MVDVKVELELLRQKLLDLSLTNNLLNYKPSVKRTVEIKNENIAEIYDILVVQEKTMRFKADPNAVRKKKKGAEDAADAADAAVSDDDEESGFLKGLMKKKEGKENATISLETPYHVDELEERLFYTNNQSIAVFEEQGYPILYMAVGFLKWTDGTKKTFKAPLILIPVEFKRVGPKRRFTVQWTGDDIFASITLKAKLLEFGLELPEFFGADDKGAVEFYLKAVDDLISDKKDWEIVREANVDFYNFKKFVMYKDLDPKIWPEGHGPETHPLINQVFNPSDENYDGGFAENEVDLKLSTDSVYHIVNADSSQISVIEDVKAGRNLVVEGPPGTGKSQTITNLIAELLMSGKSVLFVSEKMAALQVVKKRLDAIGLGDMVLEMHSHKAQKKAVLDELDRTLKRQPPAEKNYAQDLAELENLKYELNEYAKTLSQTVGPIGHTVYDIYGIREDVTHYFNVNKRRMAHIEFNNPEKWSRKQWTEAVSILEKIGDALPGVGGVKENPWRDVRPGIILPPDLQDIERVLEDISRRAKAVSDSVDAIVAETGLEAPASINELDQFINHIETFQNAPKISRDVLKNQSMKERGTQKELMKKARRYSELEQQIEEIFTSQIFEEDVESYMKKAGKFLKFMDSSFKDSKARIQNCYIKRTDKSDADLKRDVQLVLEFTDLERELENSKHKAILLFGAHWEAGLADPARLESFYDWIVLFDVLESDGKVTDSTYDCIERGINGPALEAAIENIVTEREYLDVAVMKLVNMIGADPDLFFNEKHVREILPQKESKVEIAAPENREEDGGLIKVEEPNNPEDAVKIPQKKKYELTANGNVFRETLTVKQLSNILHVWDTQLPSLVLWSQFLLYRENCLETVAAPMVPYINENEVLPEDLVQTFKGNYADGVLRAEFMKKRVLSTFIKEVHENKIHKFSELDEKVIVKNRERVNAEIYKRMPQIYVGASRESEAGILLNEFNKKKAHMPIRRLMSSAGGLIQKIKPCFMMSSLSIAQYLEPQNTSFDVVIFDEASQVRPEDALGALLRGRQVVVMGDSKQLPPTTFFENLLESDDEYSEDASFYSDVESVLNICKRSFPYKTLRWHYRSRHESLIAVSNNEFYGNHLYVYPSPLHEDRNMGLQFRHIKNSVYERGKTGVNREEARVVAQEVMRHFIQFPEKTLMVGTFNVKQQEAIQKEVEALVKNSPGFEKYFTNEKGENFMVKNIETIQGDERDVIFVSIGFGFDQEGRLSKNFGPLNRDGGERRLNVLFTRAREKCVIFSNFTSIDLHVGDDDPAGLRVLKSFLEYAETKAFVCKTPEYEPDEVTFDESVATFLRENGFTIHQKIGCAGYKMDMAIVNEEIQGHYIIGIECDGPQYFNSRVARDRDRLRHDVLTGLGWQLYRVWSTDWYLNPQKAKKNLLDAIEKAKENAKKIEAPVQFEFDDEEVTVTVTDEKEIEKMIQIINEREAESRRQQKEMDEADALKKAKAAEEGESESAGSVEEVIVETVDGIVDEAVVVNDLSDEDSIEEIEVVEEIEIIKEINAAANETPAETDEKSEPIIEDKLKAEDEIEETESEIEVEPISDEIDIVSDEAVSEIETVSDDVIFGNKEPIQENIQEEIQEEVIEYRPEKVKTEKPKKEKAVPASESELEPEFEPEVVNLNDDGELDMDDGYDEDEEYDNLFGDMKKMPADITDEQLMNVEPLIQNGVPDYAPYTKIDLPSTENLLEIPRHKMEHEIVEIVSHEGPIHKEQLILEIKQRCDVKRLTKAMRDMIIREISSAEKSNYIRVRGNFLWPPKVKGCIVRKREGDLLNIDWISEEEILQATIYVLKTQYSTPQDQLVKKVSQIFGFKIMRPAVKEKIEGVVNKAVKDGKIVHLPNGKIYLDE</sequence>
<dbReference type="GO" id="GO:0004386">
    <property type="term" value="F:helicase activity"/>
    <property type="evidence" value="ECO:0007669"/>
    <property type="project" value="InterPro"/>
</dbReference>
<evidence type="ECO:0000256" key="1">
    <source>
        <dbReference type="SAM" id="MobiDB-lite"/>
    </source>
</evidence>
<dbReference type="Proteomes" id="UP001302978">
    <property type="component" value="Chromosome"/>
</dbReference>
<dbReference type="RefSeq" id="WP_316558491.1">
    <property type="nucleotide sequence ID" value="NZ_CP131059.1"/>
</dbReference>
<dbReference type="FunFam" id="3.40.50.300:FF:002063">
    <property type="entry name" value="DNA helicase related protein"/>
    <property type="match status" value="1"/>
</dbReference>
<protein>
    <recommendedName>
        <fullName evidence="2">RAP domain-containing protein</fullName>
    </recommendedName>
</protein>
<dbReference type="InterPro" id="IPR047187">
    <property type="entry name" value="SF1_C_Upf1"/>
</dbReference>
<dbReference type="InterPro" id="IPR025103">
    <property type="entry name" value="DUF4011"/>
</dbReference>
<name>A0AA96ZU59_9EURY</name>
<dbReference type="InterPro" id="IPR013584">
    <property type="entry name" value="RAP"/>
</dbReference>
<dbReference type="InterPro" id="IPR027417">
    <property type="entry name" value="P-loop_NTPase"/>
</dbReference>
<feature type="compositionally biased region" description="Basic and acidic residues" evidence="1">
    <location>
        <begin position="1457"/>
        <end position="1480"/>
    </location>
</feature>
<dbReference type="EMBL" id="CP131059">
    <property type="protein sequence ID" value="WNY23467.1"/>
    <property type="molecule type" value="Genomic_DNA"/>
</dbReference>
<dbReference type="InterPro" id="IPR011335">
    <property type="entry name" value="Restrct_endonuc-II-like"/>
</dbReference>
<dbReference type="Pfam" id="PF18741">
    <property type="entry name" value="MTES_1575"/>
    <property type="match status" value="1"/>
</dbReference>
<feature type="region of interest" description="Disordered" evidence="1">
    <location>
        <begin position="1457"/>
        <end position="1490"/>
    </location>
</feature>
<dbReference type="CDD" id="cd18808">
    <property type="entry name" value="SF1_C_Upf1"/>
    <property type="match status" value="1"/>
</dbReference>
<dbReference type="InterPro" id="IPR045055">
    <property type="entry name" value="DNA2/NAM7-like"/>
</dbReference>
<dbReference type="FunFam" id="3.40.50.300:FF:002475">
    <property type="entry name" value="DNA helicase related protein"/>
    <property type="match status" value="1"/>
</dbReference>
<dbReference type="Pfam" id="PF13086">
    <property type="entry name" value="AAA_11"/>
    <property type="match status" value="1"/>
</dbReference>
<proteinExistence type="predicted"/>
<dbReference type="SUPFAM" id="SSF52980">
    <property type="entry name" value="Restriction endonuclease-like"/>
    <property type="match status" value="1"/>
</dbReference>
<feature type="domain" description="RAP" evidence="2">
    <location>
        <begin position="1359"/>
        <end position="1413"/>
    </location>
</feature>
<reference evidence="3 4" key="1">
    <citation type="submission" date="2023-07" db="EMBL/GenBank/DDBJ databases">
        <title>Closed genoem sequence of Methanomicrococcus sp. Hf6.</title>
        <authorList>
            <person name="Poehlein A."/>
            <person name="Protasov E."/>
            <person name="Platt K."/>
            <person name="Reeh H."/>
            <person name="Daniel R."/>
            <person name="Brune A."/>
        </authorList>
    </citation>
    <scope>NUCLEOTIDE SEQUENCE [LARGE SCALE GENOMIC DNA]</scope>
    <source>
        <strain evidence="3 4">Hf6</strain>
    </source>
</reference>
<keyword evidence="4" id="KW-1185">Reference proteome</keyword>
<dbReference type="InterPro" id="IPR041679">
    <property type="entry name" value="DNA2/NAM7-like_C"/>
</dbReference>
<organism evidence="3 4">
    <name type="scientific">Methanimicrococcus hongohii</name>
    <dbReference type="NCBI Taxonomy" id="3028295"/>
    <lineage>
        <taxon>Archaea</taxon>
        <taxon>Methanobacteriati</taxon>
        <taxon>Methanobacteriota</taxon>
        <taxon>Stenosarchaea group</taxon>
        <taxon>Methanomicrobia</taxon>
        <taxon>Methanosarcinales</taxon>
        <taxon>Methanosarcinaceae</taxon>
        <taxon>Methanimicrococcus</taxon>
    </lineage>
</organism>